<dbReference type="PATRIC" id="fig|937777.3.peg.1810"/>
<dbReference type="SMART" id="SM00903">
    <property type="entry name" value="Flavin_Reduct"/>
    <property type="match status" value="1"/>
</dbReference>
<dbReference type="InterPro" id="IPR002563">
    <property type="entry name" value="Flavin_Rdtase-like_dom"/>
</dbReference>
<dbReference type="AlphaFoldDB" id="L0A0F4"/>
<dbReference type="PANTHER" id="PTHR43241:SF1">
    <property type="entry name" value="FLAVIN REDUCTASE LIKE DOMAIN-CONTAINING PROTEIN"/>
    <property type="match status" value="1"/>
</dbReference>
<evidence type="ECO:0000313" key="3">
    <source>
        <dbReference type="Proteomes" id="UP000010467"/>
    </source>
</evidence>
<dbReference type="KEGG" id="dpd:Deipe_1809"/>
<dbReference type="InterPro" id="IPR012349">
    <property type="entry name" value="Split_barrel_FMN-bd"/>
</dbReference>
<evidence type="ECO:0000259" key="1">
    <source>
        <dbReference type="SMART" id="SM00903"/>
    </source>
</evidence>
<proteinExistence type="predicted"/>
<accession>L0A0F4</accession>
<reference evidence="3" key="1">
    <citation type="submission" date="2012-03" db="EMBL/GenBank/DDBJ databases">
        <title>Complete sequence of chromosome of Deinococcus peraridilitoris DSM 19664.</title>
        <authorList>
            <person name="Lucas S."/>
            <person name="Copeland A."/>
            <person name="Lapidus A."/>
            <person name="Glavina del Rio T."/>
            <person name="Dalin E."/>
            <person name="Tice H."/>
            <person name="Bruce D."/>
            <person name="Goodwin L."/>
            <person name="Pitluck S."/>
            <person name="Peters L."/>
            <person name="Mikhailova N."/>
            <person name="Lu M."/>
            <person name="Kyrpides N."/>
            <person name="Mavromatis K."/>
            <person name="Ivanova N."/>
            <person name="Brettin T."/>
            <person name="Detter J.C."/>
            <person name="Han C."/>
            <person name="Larimer F."/>
            <person name="Land M."/>
            <person name="Hauser L."/>
            <person name="Markowitz V."/>
            <person name="Cheng J.-F."/>
            <person name="Hugenholtz P."/>
            <person name="Woyke T."/>
            <person name="Wu D."/>
            <person name="Pukall R."/>
            <person name="Steenblock K."/>
            <person name="Brambilla E."/>
            <person name="Klenk H.-P."/>
            <person name="Eisen J.A."/>
        </authorList>
    </citation>
    <scope>NUCLEOTIDE SEQUENCE [LARGE SCALE GENOMIC DNA]</scope>
    <source>
        <strain evidence="3">DSM 19664 / LMG 22246 / CIP 109416 / KR-200</strain>
    </source>
</reference>
<dbReference type="eggNOG" id="COG1853">
    <property type="taxonomic scope" value="Bacteria"/>
</dbReference>
<dbReference type="GO" id="GO:0010181">
    <property type="term" value="F:FMN binding"/>
    <property type="evidence" value="ECO:0007669"/>
    <property type="project" value="InterPro"/>
</dbReference>
<dbReference type="EMBL" id="CP003382">
    <property type="protein sequence ID" value="AFZ67326.1"/>
    <property type="molecule type" value="Genomic_DNA"/>
</dbReference>
<dbReference type="Pfam" id="PF01613">
    <property type="entry name" value="Flavin_Reduct"/>
    <property type="match status" value="1"/>
</dbReference>
<dbReference type="InterPro" id="IPR053310">
    <property type="entry name" value="Flavoredoxin-like"/>
</dbReference>
<dbReference type="GO" id="GO:0016646">
    <property type="term" value="F:oxidoreductase activity, acting on the CH-NH group of donors, NAD or NADP as acceptor"/>
    <property type="evidence" value="ECO:0007669"/>
    <property type="project" value="UniProtKB-ARBA"/>
</dbReference>
<dbReference type="STRING" id="937777.Deipe_1809"/>
<dbReference type="SUPFAM" id="SSF50475">
    <property type="entry name" value="FMN-binding split barrel"/>
    <property type="match status" value="1"/>
</dbReference>
<sequence length="220" mass="23899">MGFGGLLPPAADRTKIPGQAYLRARHLKVQNTSAYNKAVKASTPRFFGYYPNTVALVTAEHQGKRNVMSAGWHAALSSDPPLYGVAIGRERATHALVTSSGRFALNFLPFEHARAVQGAGVLSLHDGADKYGQLGLTPHPGEELVLAEAYLTYVCSLSQVVTTGDHDWCVGQVERVWYDEGAFDERLLFRGEAAVYLGRSEYVCLNTGGKRVVVPSEQFG</sequence>
<evidence type="ECO:0000313" key="2">
    <source>
        <dbReference type="EMBL" id="AFZ67326.1"/>
    </source>
</evidence>
<gene>
    <name evidence="2" type="ordered locus">Deipe_1809</name>
</gene>
<organism evidence="2 3">
    <name type="scientific">Deinococcus peraridilitoris (strain DSM 19664 / LMG 22246 / CIP 109416 / KR-200)</name>
    <dbReference type="NCBI Taxonomy" id="937777"/>
    <lineage>
        <taxon>Bacteria</taxon>
        <taxon>Thermotogati</taxon>
        <taxon>Deinococcota</taxon>
        <taxon>Deinococci</taxon>
        <taxon>Deinococcales</taxon>
        <taxon>Deinococcaceae</taxon>
        <taxon>Deinococcus</taxon>
    </lineage>
</organism>
<dbReference type="HOGENOM" id="CLU_059021_5_3_0"/>
<keyword evidence="3" id="KW-1185">Reference proteome</keyword>
<name>L0A0F4_DEIPD</name>
<dbReference type="PANTHER" id="PTHR43241">
    <property type="entry name" value="FLAVIN REDUCTASE DOMAIN PROTEIN"/>
    <property type="match status" value="1"/>
</dbReference>
<dbReference type="Gene3D" id="2.30.110.10">
    <property type="entry name" value="Electron Transport, Fmn-binding Protein, Chain A"/>
    <property type="match status" value="1"/>
</dbReference>
<dbReference type="Proteomes" id="UP000010467">
    <property type="component" value="Chromosome"/>
</dbReference>
<protein>
    <submittedName>
        <fullName evidence="2">Conserved protein of DIM6/NTAB family</fullName>
    </submittedName>
</protein>
<feature type="domain" description="Flavin reductase like" evidence="1">
    <location>
        <begin position="47"/>
        <end position="196"/>
    </location>
</feature>